<dbReference type="GO" id="GO:0005737">
    <property type="term" value="C:cytoplasm"/>
    <property type="evidence" value="ECO:0007669"/>
    <property type="project" value="UniProtKB-SubCell"/>
</dbReference>
<dbReference type="GO" id="GO:0003727">
    <property type="term" value="F:single-stranded RNA binding"/>
    <property type="evidence" value="ECO:0007669"/>
    <property type="project" value="TreeGrafter"/>
</dbReference>
<evidence type="ECO:0000313" key="6">
    <source>
        <dbReference type="EMBL" id="KAK8940546.1"/>
    </source>
</evidence>
<evidence type="ECO:0000256" key="2">
    <source>
        <dbReference type="ARBA" id="ARBA00022490"/>
    </source>
</evidence>
<evidence type="ECO:0000256" key="4">
    <source>
        <dbReference type="ARBA" id="ARBA00022759"/>
    </source>
</evidence>
<dbReference type="CDD" id="cd06559">
    <property type="entry name" value="Endonuclease_V"/>
    <property type="match status" value="1"/>
</dbReference>
<gene>
    <name evidence="6" type="ORF">KSP39_PZI010613</name>
</gene>
<accession>A0AAP0G6I8</accession>
<dbReference type="AlphaFoldDB" id="A0AAP0G6I8"/>
<keyword evidence="5" id="KW-0378">Hydrolase</keyword>
<dbReference type="Proteomes" id="UP001418222">
    <property type="component" value="Unassembled WGS sequence"/>
</dbReference>
<dbReference type="PANTHER" id="PTHR28511:SF1">
    <property type="entry name" value="ENDONUCLEASE V"/>
    <property type="match status" value="1"/>
</dbReference>
<dbReference type="InterPro" id="IPR007581">
    <property type="entry name" value="Endonuclease-V"/>
</dbReference>
<name>A0AAP0G6I8_9ASPA</name>
<dbReference type="GO" id="GO:0005730">
    <property type="term" value="C:nucleolus"/>
    <property type="evidence" value="ECO:0007669"/>
    <property type="project" value="TreeGrafter"/>
</dbReference>
<dbReference type="FunFam" id="3.30.2170.10:FF:000005">
    <property type="entry name" value="Predicted protein"/>
    <property type="match status" value="1"/>
</dbReference>
<dbReference type="GO" id="GO:0016891">
    <property type="term" value="F:RNA endonuclease activity producing 5'-phosphomonoesters, hydrolytic mechanism"/>
    <property type="evidence" value="ECO:0007669"/>
    <property type="project" value="TreeGrafter"/>
</dbReference>
<keyword evidence="3" id="KW-0540">Nuclease</keyword>
<dbReference type="EMBL" id="JBBWWQ010000008">
    <property type="protein sequence ID" value="KAK8940546.1"/>
    <property type="molecule type" value="Genomic_DNA"/>
</dbReference>
<dbReference type="GO" id="GO:0006281">
    <property type="term" value="P:DNA repair"/>
    <property type="evidence" value="ECO:0007669"/>
    <property type="project" value="InterPro"/>
</dbReference>
<dbReference type="HAMAP" id="MF_00801">
    <property type="entry name" value="Endonuclease_5"/>
    <property type="match status" value="1"/>
</dbReference>
<protein>
    <recommendedName>
        <fullName evidence="8">Endonuclease V</fullName>
    </recommendedName>
</protein>
<reference evidence="6 7" key="1">
    <citation type="journal article" date="2022" name="Nat. Plants">
        <title>Genomes of leafy and leafless Platanthera orchids illuminate the evolution of mycoheterotrophy.</title>
        <authorList>
            <person name="Li M.H."/>
            <person name="Liu K.W."/>
            <person name="Li Z."/>
            <person name="Lu H.C."/>
            <person name="Ye Q.L."/>
            <person name="Zhang D."/>
            <person name="Wang J.Y."/>
            <person name="Li Y.F."/>
            <person name="Zhong Z.M."/>
            <person name="Liu X."/>
            <person name="Yu X."/>
            <person name="Liu D.K."/>
            <person name="Tu X.D."/>
            <person name="Liu B."/>
            <person name="Hao Y."/>
            <person name="Liao X.Y."/>
            <person name="Jiang Y.T."/>
            <person name="Sun W.H."/>
            <person name="Chen J."/>
            <person name="Chen Y.Q."/>
            <person name="Ai Y."/>
            <person name="Zhai J.W."/>
            <person name="Wu S.S."/>
            <person name="Zhou Z."/>
            <person name="Hsiao Y.Y."/>
            <person name="Wu W.L."/>
            <person name="Chen Y.Y."/>
            <person name="Lin Y.F."/>
            <person name="Hsu J.L."/>
            <person name="Li C.Y."/>
            <person name="Wang Z.W."/>
            <person name="Zhao X."/>
            <person name="Zhong W.Y."/>
            <person name="Ma X.K."/>
            <person name="Ma L."/>
            <person name="Huang J."/>
            <person name="Chen G.Z."/>
            <person name="Huang M.Z."/>
            <person name="Huang L."/>
            <person name="Peng D.H."/>
            <person name="Luo Y.B."/>
            <person name="Zou S.Q."/>
            <person name="Chen S.P."/>
            <person name="Lan S."/>
            <person name="Tsai W.C."/>
            <person name="Van de Peer Y."/>
            <person name="Liu Z.J."/>
        </authorList>
    </citation>
    <scope>NUCLEOTIDE SEQUENCE [LARGE SCALE GENOMIC DNA]</scope>
    <source>
        <strain evidence="6">Lor287</strain>
    </source>
</reference>
<keyword evidence="4" id="KW-0255">Endonuclease</keyword>
<evidence type="ECO:0000256" key="5">
    <source>
        <dbReference type="ARBA" id="ARBA00022801"/>
    </source>
</evidence>
<evidence type="ECO:0008006" key="8">
    <source>
        <dbReference type="Google" id="ProtNLM"/>
    </source>
</evidence>
<organism evidence="6 7">
    <name type="scientific">Platanthera zijinensis</name>
    <dbReference type="NCBI Taxonomy" id="2320716"/>
    <lineage>
        <taxon>Eukaryota</taxon>
        <taxon>Viridiplantae</taxon>
        <taxon>Streptophyta</taxon>
        <taxon>Embryophyta</taxon>
        <taxon>Tracheophyta</taxon>
        <taxon>Spermatophyta</taxon>
        <taxon>Magnoliopsida</taxon>
        <taxon>Liliopsida</taxon>
        <taxon>Asparagales</taxon>
        <taxon>Orchidaceae</taxon>
        <taxon>Orchidoideae</taxon>
        <taxon>Orchideae</taxon>
        <taxon>Orchidinae</taxon>
        <taxon>Platanthera</taxon>
    </lineage>
</organism>
<dbReference type="Pfam" id="PF04493">
    <property type="entry name" value="Endonuclease_5"/>
    <property type="match status" value="1"/>
</dbReference>
<comment type="subcellular location">
    <subcellularLocation>
        <location evidence="1">Cytoplasm</location>
    </subcellularLocation>
</comment>
<keyword evidence="7" id="KW-1185">Reference proteome</keyword>
<sequence length="276" mass="30362">MESLSFAVEGASASSCQQEWIEIQDNLKRKLVLEDDFTWTIPPGVSCLDRDGKAKRIQYIGGVDVSFVKEDPSLACGALVVLDASTLDVVHEEFQVVRLKVPYLPGFLAFREAPIILGILEKMKQKDHPFYPQLLMVDGNGILHPRGFGLACHVGVLSDLPAIGIGKNLHHVDGLSECGVRKLLDARENMGKDIIPLFGKSGQAWGAAMRSTPDSVKPIYISPGHRISIDSSLEIVKLCCKFRVPEPIRQADIRSRIFLQKLKGSGNLISLEYSAQ</sequence>
<keyword evidence="2" id="KW-0963">Cytoplasm</keyword>
<evidence type="ECO:0000313" key="7">
    <source>
        <dbReference type="Proteomes" id="UP001418222"/>
    </source>
</evidence>
<evidence type="ECO:0000256" key="1">
    <source>
        <dbReference type="ARBA" id="ARBA00004496"/>
    </source>
</evidence>
<evidence type="ECO:0000256" key="3">
    <source>
        <dbReference type="ARBA" id="ARBA00022722"/>
    </source>
</evidence>
<comment type="caution">
    <text evidence="6">The sequence shown here is derived from an EMBL/GenBank/DDBJ whole genome shotgun (WGS) entry which is preliminary data.</text>
</comment>
<proteinExistence type="inferred from homology"/>
<dbReference type="Gene3D" id="3.30.2170.10">
    <property type="entry name" value="archaeoglobus fulgidus dsm 4304 superfamily"/>
    <property type="match status" value="1"/>
</dbReference>
<dbReference type="PANTHER" id="PTHR28511">
    <property type="entry name" value="ENDONUCLEASE V"/>
    <property type="match status" value="1"/>
</dbReference>